<keyword evidence="3" id="KW-1133">Transmembrane helix</keyword>
<dbReference type="Gene3D" id="2.40.420.20">
    <property type="match status" value="1"/>
</dbReference>
<feature type="coiled-coil region" evidence="2">
    <location>
        <begin position="154"/>
        <end position="181"/>
    </location>
</feature>
<feature type="transmembrane region" description="Helical" evidence="3">
    <location>
        <begin position="7"/>
        <end position="23"/>
    </location>
</feature>
<proteinExistence type="inferred from homology"/>
<reference evidence="4 5" key="1">
    <citation type="submission" date="2024-06" db="EMBL/GenBank/DDBJ databases">
        <authorList>
            <person name="Chen R.Y."/>
        </authorList>
    </citation>
    <scope>NUCLEOTIDE SEQUENCE [LARGE SCALE GENOMIC DNA]</scope>
    <source>
        <strain evidence="4 5">D2</strain>
    </source>
</reference>
<evidence type="ECO:0000313" key="4">
    <source>
        <dbReference type="EMBL" id="MER2494425.1"/>
    </source>
</evidence>
<accession>A0ABV1RNB9</accession>
<name>A0ABV1RNB9_9ALTE</name>
<gene>
    <name evidence="4" type="ORF">ABS311_21345</name>
</gene>
<dbReference type="PANTHER" id="PTHR30469">
    <property type="entry name" value="MULTIDRUG RESISTANCE PROTEIN MDTA"/>
    <property type="match status" value="1"/>
</dbReference>
<sequence>MRDSFPLVLVTLFSLFIALYWLTDDMNEQSQAPKKAELNVLVEQVKRTSFVPEITSYGRVQARIQGQVVSQIHGAVTYVSSGFYSGGFFKKGELLVSIDQRDYLADVEVANAGYLTAKQNYLQELARAKQAEVDWHRAQGNKQPPELVLRKPQLAAAEARLLSAEALLNKAKLNLERTQIKAPYDGHTLFKNVAIGQVVGNNSVLGEIYAIDAFEVRLPLSNEDLPFISLPSLTENISQVNLPSGKHFVTIESNLGQQELWQGELIRTEGAIDNASQQLHVVVIIRKPYANLADGQQPLKLGQYVTARFNGAQLNDVFVINPQAVYQNEFVYVVKDGQLVERKLDILWRNHKHAVVRSGLQDGDWLVVTPLGQVPDNVKVNSFTQIEPLNHQAKPKAVYP</sequence>
<keyword evidence="5" id="KW-1185">Reference proteome</keyword>
<dbReference type="NCBIfam" id="TIGR01730">
    <property type="entry name" value="RND_mfp"/>
    <property type="match status" value="1"/>
</dbReference>
<dbReference type="Proteomes" id="UP001467690">
    <property type="component" value="Unassembled WGS sequence"/>
</dbReference>
<keyword evidence="3" id="KW-0472">Membrane</keyword>
<evidence type="ECO:0000256" key="1">
    <source>
        <dbReference type="ARBA" id="ARBA00009477"/>
    </source>
</evidence>
<protein>
    <submittedName>
        <fullName evidence="4">Efflux RND transporter periplasmic adaptor subunit</fullName>
    </submittedName>
</protein>
<dbReference type="SUPFAM" id="SSF111369">
    <property type="entry name" value="HlyD-like secretion proteins"/>
    <property type="match status" value="1"/>
</dbReference>
<keyword evidence="3" id="KW-0812">Transmembrane</keyword>
<dbReference type="PANTHER" id="PTHR30469:SF12">
    <property type="entry name" value="MULTIDRUG RESISTANCE PROTEIN MDTA"/>
    <property type="match status" value="1"/>
</dbReference>
<keyword evidence="2" id="KW-0175">Coiled coil</keyword>
<dbReference type="InterPro" id="IPR006143">
    <property type="entry name" value="RND_pump_MFP"/>
</dbReference>
<comment type="caution">
    <text evidence="4">The sequence shown here is derived from an EMBL/GenBank/DDBJ whole genome shotgun (WGS) entry which is preliminary data.</text>
</comment>
<dbReference type="RefSeq" id="WP_350403474.1">
    <property type="nucleotide sequence ID" value="NZ_JBELOE010000302.1"/>
</dbReference>
<comment type="similarity">
    <text evidence="1">Belongs to the membrane fusion protein (MFP) (TC 8.A.1) family.</text>
</comment>
<evidence type="ECO:0000256" key="3">
    <source>
        <dbReference type="SAM" id="Phobius"/>
    </source>
</evidence>
<dbReference type="Gene3D" id="2.40.30.170">
    <property type="match status" value="1"/>
</dbReference>
<dbReference type="Gene3D" id="2.40.50.100">
    <property type="match status" value="1"/>
</dbReference>
<organism evidence="4 5">
    <name type="scientific">Catenovulum sediminis</name>
    <dbReference type="NCBI Taxonomy" id="1740262"/>
    <lineage>
        <taxon>Bacteria</taxon>
        <taxon>Pseudomonadati</taxon>
        <taxon>Pseudomonadota</taxon>
        <taxon>Gammaproteobacteria</taxon>
        <taxon>Alteromonadales</taxon>
        <taxon>Alteromonadaceae</taxon>
        <taxon>Catenovulum</taxon>
    </lineage>
</organism>
<evidence type="ECO:0000256" key="2">
    <source>
        <dbReference type="SAM" id="Coils"/>
    </source>
</evidence>
<dbReference type="Gene3D" id="1.10.287.470">
    <property type="entry name" value="Helix hairpin bin"/>
    <property type="match status" value="1"/>
</dbReference>
<evidence type="ECO:0000313" key="5">
    <source>
        <dbReference type="Proteomes" id="UP001467690"/>
    </source>
</evidence>
<dbReference type="EMBL" id="JBELOE010000302">
    <property type="protein sequence ID" value="MER2494425.1"/>
    <property type="molecule type" value="Genomic_DNA"/>
</dbReference>